<dbReference type="EMBL" id="HG937693">
    <property type="protein sequence ID" value="CDP34208.1"/>
    <property type="molecule type" value="Genomic_DNA"/>
</dbReference>
<feature type="compositionally biased region" description="Low complexity" evidence="1">
    <location>
        <begin position="1"/>
        <end position="13"/>
    </location>
</feature>
<name>A0A060SZV6_BLAAD</name>
<feature type="region of interest" description="Disordered" evidence="1">
    <location>
        <begin position="1"/>
        <end position="65"/>
    </location>
</feature>
<reference evidence="2" key="1">
    <citation type="submission" date="2014-02" db="EMBL/GenBank/DDBJ databases">
        <authorList>
            <person name="Genoscope - CEA"/>
        </authorList>
    </citation>
    <scope>NUCLEOTIDE SEQUENCE</scope>
    <source>
        <strain evidence="2">LS3</strain>
    </source>
</reference>
<sequence>MALKLTKKPLAPLSQAELNHKGGLNRLQGGPQNGQNGSVPKELRDKPTKTCLRKPGSQENSPRKTVRYEAGVKFEEARPTARAWELAMPQPPGIEWDSTSIKDRPPTPRVEEDMEVMSIASSSDWYEVDSRDKEPLYLLEWRLPPSKAYTKMVQDYRSNKGSAIYYHRSLRQYAQQLEAAVIHLETEVESWAQAYREATQIIQAEHKLRSLIQEKAASLSLRLRLAKAKVRGHNIQIQSMNERYKKKLAELSPVSAHTASAGDSAGDAPPFTTTYREYHHLDIVGLTPP</sequence>
<dbReference type="AlphaFoldDB" id="A0A060SZV6"/>
<evidence type="ECO:0000313" key="2">
    <source>
        <dbReference type="EMBL" id="CDP34208.1"/>
    </source>
</evidence>
<accession>A0A060SZV6</accession>
<gene>
    <name evidence="2" type="ORF">GNLVRS02_ARAD1C07150g</name>
</gene>
<reference evidence="2" key="2">
    <citation type="submission" date="2014-06" db="EMBL/GenBank/DDBJ databases">
        <title>The complete genome of Blastobotrys (Arxula) adeninivorans LS3 - a yeast of biotechnological interest.</title>
        <authorList>
            <person name="Kunze G."/>
            <person name="Gaillardin C."/>
            <person name="Czernicka M."/>
            <person name="Durrens P."/>
            <person name="Martin T."/>
            <person name="Boer E."/>
            <person name="Gabaldon T."/>
            <person name="Cruz J."/>
            <person name="Talla E."/>
            <person name="Marck C."/>
            <person name="Goffeau A."/>
            <person name="Barbe V."/>
            <person name="Baret P."/>
            <person name="Baronian K."/>
            <person name="Beier S."/>
            <person name="Bleykasten C."/>
            <person name="Bode R."/>
            <person name="Casaregola S."/>
            <person name="Despons L."/>
            <person name="Fairhead C."/>
            <person name="Giersberg M."/>
            <person name="Gierski P."/>
            <person name="Hahnel U."/>
            <person name="Hartmann A."/>
            <person name="Jankowska D."/>
            <person name="Jubin C."/>
            <person name="Jung P."/>
            <person name="Lafontaine I."/>
            <person name="Leh-Louis V."/>
            <person name="Lemaire M."/>
            <person name="Marcet-Houben M."/>
            <person name="Mascher M."/>
            <person name="Morel G."/>
            <person name="Richard G.-F."/>
            <person name="Riechen J."/>
            <person name="Sacerdot C."/>
            <person name="Sarkar A."/>
            <person name="Savel G."/>
            <person name="Schacherer J."/>
            <person name="Sherman D."/>
            <person name="Straub M.-L."/>
            <person name="Stein N."/>
            <person name="Thierry A."/>
            <person name="Trautwein-Schult A."/>
            <person name="Westhof E."/>
            <person name="Worch S."/>
            <person name="Dujon B."/>
            <person name="Souciet J.-L."/>
            <person name="Wincker P."/>
            <person name="Scholz U."/>
            <person name="Neuveglise N."/>
        </authorList>
    </citation>
    <scope>NUCLEOTIDE SEQUENCE</scope>
    <source>
        <strain evidence="2">LS3</strain>
    </source>
</reference>
<organism evidence="2">
    <name type="scientific">Blastobotrys adeninivorans</name>
    <name type="common">Yeast</name>
    <name type="synonym">Arxula adeninivorans</name>
    <dbReference type="NCBI Taxonomy" id="409370"/>
    <lineage>
        <taxon>Eukaryota</taxon>
        <taxon>Fungi</taxon>
        <taxon>Dikarya</taxon>
        <taxon>Ascomycota</taxon>
        <taxon>Saccharomycotina</taxon>
        <taxon>Dipodascomycetes</taxon>
        <taxon>Dipodascales</taxon>
        <taxon>Trichomonascaceae</taxon>
        <taxon>Blastobotrys</taxon>
    </lineage>
</organism>
<protein>
    <submittedName>
        <fullName evidence="2">ARAD1C07150p</fullName>
    </submittedName>
</protein>
<proteinExistence type="predicted"/>
<evidence type="ECO:0000256" key="1">
    <source>
        <dbReference type="SAM" id="MobiDB-lite"/>
    </source>
</evidence>